<keyword evidence="8 13" id="KW-0547">Nucleotide-binding</keyword>
<dbReference type="Proteomes" id="UP000832011">
    <property type="component" value="Chromosome"/>
</dbReference>
<feature type="binding site" evidence="13">
    <location>
        <begin position="57"/>
        <end position="64"/>
    </location>
    <ligand>
        <name>ATP</name>
        <dbReference type="ChEBI" id="CHEBI:30616"/>
    </ligand>
</feature>
<comment type="similarity">
    <text evidence="13">Belongs to the LpxK family.</text>
</comment>
<keyword evidence="5 13" id="KW-0444">Lipid biosynthesis</keyword>
<comment type="catalytic activity">
    <reaction evidence="13">
        <text>a lipid A disaccharide + ATP = a lipid IVA + ADP + H(+)</text>
        <dbReference type="Rhea" id="RHEA:67840"/>
        <dbReference type="ChEBI" id="CHEBI:15378"/>
        <dbReference type="ChEBI" id="CHEBI:30616"/>
        <dbReference type="ChEBI" id="CHEBI:176343"/>
        <dbReference type="ChEBI" id="CHEBI:176425"/>
        <dbReference type="ChEBI" id="CHEBI:456216"/>
        <dbReference type="EC" id="2.7.1.130"/>
    </reaction>
</comment>
<dbReference type="GO" id="GO:0009029">
    <property type="term" value="F:lipid-A 4'-kinase activity"/>
    <property type="evidence" value="ECO:0007669"/>
    <property type="project" value="UniProtKB-EC"/>
</dbReference>
<evidence type="ECO:0000256" key="7">
    <source>
        <dbReference type="ARBA" id="ARBA00022679"/>
    </source>
</evidence>
<dbReference type="PANTHER" id="PTHR42724:SF1">
    <property type="entry name" value="TETRAACYLDISACCHARIDE 4'-KINASE, MITOCHONDRIAL-RELATED"/>
    <property type="match status" value="1"/>
</dbReference>
<sequence>MPHLIERHWREPRWYLTVVLKPLSWLFKMLVQRRRRLVLQHLPAPLAVPIIVMGNVHVGGVGKTPMVVSLTQSLQQRGIKVGLISRGYGRDNDDTLTVTPESLASQVGDEPLLLVKKTLAPMVVASKRLQAALSLLAQHELDVIIADDGLQHYALTRQLELVVFPSEDVGKRLDVLPNGPLREPMSRLNSVNAVIISRTQTLQAEHSLRLQLDLSPSVALFQADIQVGTVYGWNTQQTWQGKRLLAVCGIGRPEQFVQSLQQAQVNYVDLLSLPDHALLDWQSLPSGIEGIITTEKDAVKWQGLLPLPVWVLPIDATIMPDLAEWVEQTLQLAPQKNN</sequence>
<dbReference type="InterPro" id="IPR003758">
    <property type="entry name" value="LpxK"/>
</dbReference>
<evidence type="ECO:0000313" key="14">
    <source>
        <dbReference type="EMBL" id="UOO89204.1"/>
    </source>
</evidence>
<comment type="pathway">
    <text evidence="2 13">Glycolipid biosynthesis; lipid IV(A) biosynthesis; lipid IV(A) from (3R)-3-hydroxytetradecanoyl-[acyl-carrier-protein] and UDP-N-acetyl-alpha-D-glucosamine: step 6/6.</text>
</comment>
<evidence type="ECO:0000256" key="6">
    <source>
        <dbReference type="ARBA" id="ARBA00022556"/>
    </source>
</evidence>
<evidence type="ECO:0000256" key="3">
    <source>
        <dbReference type="ARBA" id="ARBA00012071"/>
    </source>
</evidence>
<dbReference type="Pfam" id="PF02606">
    <property type="entry name" value="LpxK"/>
    <property type="match status" value="1"/>
</dbReference>
<keyword evidence="9 13" id="KW-0418">Kinase</keyword>
<dbReference type="EMBL" id="CP091511">
    <property type="protein sequence ID" value="UOO89204.1"/>
    <property type="molecule type" value="Genomic_DNA"/>
</dbReference>
<gene>
    <name evidence="13 14" type="primary">lpxK</name>
    <name evidence="14" type="ORF">LVJ82_17440</name>
</gene>
<evidence type="ECO:0000256" key="8">
    <source>
        <dbReference type="ARBA" id="ARBA00022741"/>
    </source>
</evidence>
<organism evidence="14 15">
    <name type="scientific">Vitreoscilla massiliensis</name>
    <dbReference type="NCBI Taxonomy" id="1689272"/>
    <lineage>
        <taxon>Bacteria</taxon>
        <taxon>Pseudomonadati</taxon>
        <taxon>Pseudomonadota</taxon>
        <taxon>Betaproteobacteria</taxon>
        <taxon>Neisseriales</taxon>
        <taxon>Neisseriaceae</taxon>
        <taxon>Vitreoscilla</taxon>
    </lineage>
</organism>
<dbReference type="RefSeq" id="WP_058356907.1">
    <property type="nucleotide sequence ID" value="NZ_CABKVG010000010.1"/>
</dbReference>
<dbReference type="InterPro" id="IPR027417">
    <property type="entry name" value="P-loop_NTPase"/>
</dbReference>
<evidence type="ECO:0000256" key="9">
    <source>
        <dbReference type="ARBA" id="ARBA00022777"/>
    </source>
</evidence>
<comment type="function">
    <text evidence="1 13">Transfers the gamma-phosphate of ATP to the 4'-position of a tetraacyldisaccharide 1-phosphate intermediate (termed DS-1-P) to form tetraacyldisaccharide 1,4'-bis-phosphate (lipid IVA).</text>
</comment>
<dbReference type="HAMAP" id="MF_00409">
    <property type="entry name" value="LpxK"/>
    <property type="match status" value="1"/>
</dbReference>
<evidence type="ECO:0000256" key="1">
    <source>
        <dbReference type="ARBA" id="ARBA00002274"/>
    </source>
</evidence>
<dbReference type="PANTHER" id="PTHR42724">
    <property type="entry name" value="TETRAACYLDISACCHARIDE 4'-KINASE"/>
    <property type="match status" value="1"/>
</dbReference>
<evidence type="ECO:0000256" key="11">
    <source>
        <dbReference type="ARBA" id="ARBA00023098"/>
    </source>
</evidence>
<dbReference type="CDD" id="cd01983">
    <property type="entry name" value="SIMIBI"/>
    <property type="match status" value="1"/>
</dbReference>
<accession>A0ABY4E141</accession>
<proteinExistence type="inferred from homology"/>
<evidence type="ECO:0000256" key="12">
    <source>
        <dbReference type="ARBA" id="ARBA00029757"/>
    </source>
</evidence>
<evidence type="ECO:0000256" key="4">
    <source>
        <dbReference type="ARBA" id="ARBA00016436"/>
    </source>
</evidence>
<evidence type="ECO:0000256" key="5">
    <source>
        <dbReference type="ARBA" id="ARBA00022516"/>
    </source>
</evidence>
<keyword evidence="11 13" id="KW-0443">Lipid metabolism</keyword>
<keyword evidence="15" id="KW-1185">Reference proteome</keyword>
<evidence type="ECO:0000256" key="2">
    <source>
        <dbReference type="ARBA" id="ARBA00004870"/>
    </source>
</evidence>
<evidence type="ECO:0000256" key="10">
    <source>
        <dbReference type="ARBA" id="ARBA00022840"/>
    </source>
</evidence>
<evidence type="ECO:0000256" key="13">
    <source>
        <dbReference type="HAMAP-Rule" id="MF_00409"/>
    </source>
</evidence>
<keyword evidence="6 13" id="KW-0441">Lipid A biosynthesis</keyword>
<dbReference type="EC" id="2.7.1.130" evidence="3 13"/>
<dbReference type="SUPFAM" id="SSF52540">
    <property type="entry name" value="P-loop containing nucleoside triphosphate hydrolases"/>
    <property type="match status" value="1"/>
</dbReference>
<keyword evidence="7 13" id="KW-0808">Transferase</keyword>
<evidence type="ECO:0000313" key="15">
    <source>
        <dbReference type="Proteomes" id="UP000832011"/>
    </source>
</evidence>
<keyword evidence="10 13" id="KW-0067">ATP-binding</keyword>
<reference evidence="14 15" key="1">
    <citation type="journal article" date="2022" name="Res Sq">
        <title>Evolution of multicellular longitudinally dividing oral cavity symbionts (Neisseriaceae).</title>
        <authorList>
            <person name="Nyongesa S."/>
            <person name="Weber P."/>
            <person name="Bernet E."/>
            <person name="Pullido F."/>
            <person name="Nieckarz M."/>
            <person name="Delaby M."/>
            <person name="Nieves C."/>
            <person name="Viehboeck T."/>
            <person name="Krause N."/>
            <person name="Rivera-Millot A."/>
            <person name="Nakamura A."/>
            <person name="Vischer N."/>
            <person name="VanNieuwenhze M."/>
            <person name="Brun Y."/>
            <person name="Cava F."/>
            <person name="Bulgheresi S."/>
            <person name="Veyrier F."/>
        </authorList>
    </citation>
    <scope>NUCLEOTIDE SEQUENCE [LARGE SCALE GENOMIC DNA]</scope>
    <source>
        <strain evidence="14 15">SN4</strain>
    </source>
</reference>
<name>A0ABY4E141_9NEIS</name>
<dbReference type="NCBIfam" id="TIGR00682">
    <property type="entry name" value="lpxK"/>
    <property type="match status" value="1"/>
</dbReference>
<protein>
    <recommendedName>
        <fullName evidence="4 13">Tetraacyldisaccharide 4'-kinase</fullName>
        <ecNumber evidence="3 13">2.7.1.130</ecNumber>
    </recommendedName>
    <alternativeName>
        <fullName evidence="12 13">Lipid A 4'-kinase</fullName>
    </alternativeName>
</protein>